<keyword evidence="21" id="KW-1185">Reference proteome</keyword>
<evidence type="ECO:0000256" key="15">
    <source>
        <dbReference type="ARBA" id="ARBA00066458"/>
    </source>
</evidence>
<evidence type="ECO:0000256" key="1">
    <source>
        <dbReference type="ARBA" id="ARBA00001917"/>
    </source>
</evidence>
<dbReference type="PROSITE" id="PS50255">
    <property type="entry name" value="CYTOCHROME_B5_2"/>
    <property type="match status" value="1"/>
</dbReference>
<dbReference type="PROSITE" id="PS51349">
    <property type="entry name" value="FMN_HYDROXY_ACID_DH_2"/>
    <property type="match status" value="1"/>
</dbReference>
<keyword evidence="11" id="KW-0496">Mitochondrion</keyword>
<accession>A0A0N1HBD1</accession>
<evidence type="ECO:0000256" key="3">
    <source>
        <dbReference type="ARBA" id="ARBA00004569"/>
    </source>
</evidence>
<dbReference type="PANTHER" id="PTHR10578:SF104">
    <property type="entry name" value="CYTOCHROME B2, MITOCHONDRIAL-RELATED"/>
    <property type="match status" value="1"/>
</dbReference>
<dbReference type="GO" id="GO:0046872">
    <property type="term" value="F:metal ion binding"/>
    <property type="evidence" value="ECO:0007669"/>
    <property type="project" value="UniProtKB-KW"/>
</dbReference>
<dbReference type="STRING" id="1664694.A0A0N1HBD1"/>
<keyword evidence="9" id="KW-0560">Oxidoreductase</keyword>
<evidence type="ECO:0000256" key="5">
    <source>
        <dbReference type="ARBA" id="ARBA00022617"/>
    </source>
</evidence>
<gene>
    <name evidence="20" type="ORF">AB675_9372</name>
</gene>
<dbReference type="EC" id="1.1.2.3" evidence="15"/>
<dbReference type="InterPro" id="IPR000262">
    <property type="entry name" value="FMN-dep_DH"/>
</dbReference>
<comment type="cofactor">
    <cofactor evidence="2">
        <name>heme b</name>
        <dbReference type="ChEBI" id="CHEBI:60344"/>
    </cofactor>
</comment>
<proteinExistence type="inferred from homology"/>
<dbReference type="EMBL" id="LFJN01000009">
    <property type="protein sequence ID" value="KPI41605.1"/>
    <property type="molecule type" value="Genomic_DNA"/>
</dbReference>
<evidence type="ECO:0000256" key="8">
    <source>
        <dbReference type="ARBA" id="ARBA00022723"/>
    </source>
</evidence>
<protein>
    <recommendedName>
        <fullName evidence="16">L-lactate dehydrogenase (cytochrome)</fullName>
        <ecNumber evidence="15">1.1.2.3</ecNumber>
    </recommendedName>
</protein>
<comment type="similarity">
    <text evidence="14">In the N-terminal section; belongs to the cytochrome b5 family.</text>
</comment>
<keyword evidence="5" id="KW-0349">Heme</keyword>
<feature type="region of interest" description="Disordered" evidence="17">
    <location>
        <begin position="89"/>
        <end position="115"/>
    </location>
</feature>
<dbReference type="RefSeq" id="XP_018001568.1">
    <property type="nucleotide sequence ID" value="XM_018149899.1"/>
</dbReference>
<feature type="compositionally biased region" description="Basic and acidic residues" evidence="17">
    <location>
        <begin position="89"/>
        <end position="102"/>
    </location>
</feature>
<dbReference type="SUPFAM" id="SSF51395">
    <property type="entry name" value="FMN-linked oxidoreductases"/>
    <property type="match status" value="1"/>
</dbReference>
<dbReference type="InterPro" id="IPR036400">
    <property type="entry name" value="Cyt_B5-like_heme/steroid_sf"/>
</dbReference>
<feature type="domain" description="Cytochrome b5 heme-binding" evidence="18">
    <location>
        <begin position="3"/>
        <end position="80"/>
    </location>
</feature>
<comment type="similarity">
    <text evidence="13">In the C-terminal section; belongs to the FMN-dependent alpha-hydroxy acid dehydrogenase family.</text>
</comment>
<feature type="domain" description="FMN hydroxy acid dehydrogenase" evidence="19">
    <location>
        <begin position="117"/>
        <end position="501"/>
    </location>
</feature>
<evidence type="ECO:0000313" key="20">
    <source>
        <dbReference type="EMBL" id="KPI41605.1"/>
    </source>
</evidence>
<dbReference type="OrthoDB" id="1925334at2759"/>
<dbReference type="GeneID" id="28741779"/>
<evidence type="ECO:0000256" key="12">
    <source>
        <dbReference type="ARBA" id="ARBA00052399"/>
    </source>
</evidence>
<reference evidence="20 21" key="1">
    <citation type="submission" date="2015-06" db="EMBL/GenBank/DDBJ databases">
        <title>Draft genome of the ant-associated black yeast Phialophora attae CBS 131958.</title>
        <authorList>
            <person name="Moreno L.F."/>
            <person name="Stielow B.J."/>
            <person name="de Hoog S."/>
            <person name="Vicente V.A."/>
            <person name="Weiss V.A."/>
            <person name="de Vries M."/>
            <person name="Cruz L.M."/>
            <person name="Souza E.M."/>
        </authorList>
    </citation>
    <scope>NUCLEOTIDE SEQUENCE [LARGE SCALE GENOMIC DNA]</scope>
    <source>
        <strain evidence="20 21">CBS 131958</strain>
    </source>
</reference>
<dbReference type="InterPro" id="IPR001199">
    <property type="entry name" value="Cyt_B5-like_heme/steroid-bd"/>
</dbReference>
<feature type="compositionally biased region" description="Polar residues" evidence="17">
    <location>
        <begin position="103"/>
        <end position="114"/>
    </location>
</feature>
<dbReference type="InterPro" id="IPR013785">
    <property type="entry name" value="Aldolase_TIM"/>
</dbReference>
<evidence type="ECO:0000256" key="17">
    <source>
        <dbReference type="SAM" id="MobiDB-lite"/>
    </source>
</evidence>
<evidence type="ECO:0000256" key="14">
    <source>
        <dbReference type="ARBA" id="ARBA00061589"/>
    </source>
</evidence>
<keyword evidence="8" id="KW-0479">Metal-binding</keyword>
<sequence>MPEIKISISEISRHNKEDDCWIVVDNVVWNITAFAPSHPGGPDIIYHYAGRDASVAYDEIHAPSIISNGLPANARKGVLDEATITEEWKNQQEQRQRQDRHISPSTSKATTINPSKPPLSSIINLRDFELAAKATATPKTWAFYSSASDDVITRDLNNSLLTRILLRPRVMRRVSQITTTTRAPFPGIDFESSFPLFISPAAMARLIHPDGELAIARACKTKGIVQCISNNASYTAADIVSQPEVRDQPFIFQLYVNRNRTESEKLIAKICALPNIKGVMVTTDAAAAGKREADERVKADESVKNPMMGAGGAAKNDSKGGGYGRLMGDFIDPNLNWEDISWLRANLKDLPLFLKGVMSADDVLLALQHGCEGVVLSNHGGRNLDTSPPAILVLLEVWKRFPHVITQHHPHSPAVRSGQNKAFSVLIDGGVRRGTDILKAVCLGATAVGVGRPALFATGYGQEGVEHMIDILKDEFEVAMRNSGITRVGDVGPEYVNTGDIDRLVATGPGHSYAVGWRERGSKL</sequence>
<dbReference type="Gene3D" id="3.10.120.10">
    <property type="entry name" value="Cytochrome b5-like heme/steroid binding domain"/>
    <property type="match status" value="1"/>
</dbReference>
<evidence type="ECO:0000256" key="7">
    <source>
        <dbReference type="ARBA" id="ARBA00022643"/>
    </source>
</evidence>
<evidence type="ECO:0000259" key="18">
    <source>
        <dbReference type="PROSITE" id="PS50255"/>
    </source>
</evidence>
<comment type="cofactor">
    <cofactor evidence="1">
        <name>FMN</name>
        <dbReference type="ChEBI" id="CHEBI:58210"/>
    </cofactor>
</comment>
<dbReference type="Proteomes" id="UP000038010">
    <property type="component" value="Unassembled WGS sequence"/>
</dbReference>
<organism evidence="20 21">
    <name type="scientific">Cyphellophora attinorum</name>
    <dbReference type="NCBI Taxonomy" id="1664694"/>
    <lineage>
        <taxon>Eukaryota</taxon>
        <taxon>Fungi</taxon>
        <taxon>Dikarya</taxon>
        <taxon>Ascomycota</taxon>
        <taxon>Pezizomycotina</taxon>
        <taxon>Eurotiomycetes</taxon>
        <taxon>Chaetothyriomycetidae</taxon>
        <taxon>Chaetothyriales</taxon>
        <taxon>Cyphellophoraceae</taxon>
        <taxon>Cyphellophora</taxon>
    </lineage>
</organism>
<comment type="catalytic activity">
    <reaction evidence="12">
        <text>(S)-lactate + 2 Fe(III)-[cytochrome c] = 2 Fe(II)-[cytochrome c] + pyruvate + 2 H(+)</text>
        <dbReference type="Rhea" id="RHEA:19909"/>
        <dbReference type="Rhea" id="RHEA-COMP:10350"/>
        <dbReference type="Rhea" id="RHEA-COMP:14399"/>
        <dbReference type="ChEBI" id="CHEBI:15361"/>
        <dbReference type="ChEBI" id="CHEBI:15378"/>
        <dbReference type="ChEBI" id="CHEBI:16651"/>
        <dbReference type="ChEBI" id="CHEBI:29033"/>
        <dbReference type="ChEBI" id="CHEBI:29034"/>
        <dbReference type="EC" id="1.1.2.3"/>
    </reaction>
    <physiologicalReaction direction="left-to-right" evidence="12">
        <dbReference type="Rhea" id="RHEA:19910"/>
    </physiologicalReaction>
</comment>
<evidence type="ECO:0000256" key="2">
    <source>
        <dbReference type="ARBA" id="ARBA00001970"/>
    </source>
</evidence>
<comment type="subunit">
    <text evidence="4">Homotetramer.</text>
</comment>
<evidence type="ECO:0000256" key="11">
    <source>
        <dbReference type="ARBA" id="ARBA00023128"/>
    </source>
</evidence>
<evidence type="ECO:0000313" key="21">
    <source>
        <dbReference type="Proteomes" id="UP000038010"/>
    </source>
</evidence>
<dbReference type="PANTHER" id="PTHR10578">
    <property type="entry name" value="S -2-HYDROXY-ACID OXIDASE-RELATED"/>
    <property type="match status" value="1"/>
</dbReference>
<evidence type="ECO:0000256" key="16">
    <source>
        <dbReference type="ARBA" id="ARBA00068515"/>
    </source>
</evidence>
<evidence type="ECO:0000256" key="13">
    <source>
        <dbReference type="ARBA" id="ARBA00061137"/>
    </source>
</evidence>
<dbReference type="GO" id="GO:0004460">
    <property type="term" value="F:L-lactate dehydrogenase (cytochrome) activity"/>
    <property type="evidence" value="ECO:0007669"/>
    <property type="project" value="UniProtKB-EC"/>
</dbReference>
<evidence type="ECO:0000256" key="10">
    <source>
        <dbReference type="ARBA" id="ARBA00023004"/>
    </source>
</evidence>
<comment type="subcellular location">
    <subcellularLocation>
        <location evidence="3">Mitochondrion intermembrane space</location>
    </subcellularLocation>
</comment>
<evidence type="ECO:0000256" key="4">
    <source>
        <dbReference type="ARBA" id="ARBA00011881"/>
    </source>
</evidence>
<dbReference type="GO" id="GO:0005758">
    <property type="term" value="C:mitochondrial intermembrane space"/>
    <property type="evidence" value="ECO:0007669"/>
    <property type="project" value="UniProtKB-SubCell"/>
</dbReference>
<dbReference type="Pfam" id="PF01070">
    <property type="entry name" value="FMN_dh"/>
    <property type="match status" value="1"/>
</dbReference>
<dbReference type="FunFam" id="3.20.20.70:FF:000062">
    <property type="entry name" value="Cytochrome b2, mitochondrial, putative"/>
    <property type="match status" value="1"/>
</dbReference>
<dbReference type="SMART" id="SM01117">
    <property type="entry name" value="Cyt-b5"/>
    <property type="match status" value="1"/>
</dbReference>
<evidence type="ECO:0000259" key="19">
    <source>
        <dbReference type="PROSITE" id="PS51349"/>
    </source>
</evidence>
<dbReference type="Gene3D" id="3.20.20.70">
    <property type="entry name" value="Aldolase class I"/>
    <property type="match status" value="1"/>
</dbReference>
<dbReference type="VEuPathDB" id="FungiDB:AB675_9372"/>
<evidence type="ECO:0000256" key="9">
    <source>
        <dbReference type="ARBA" id="ARBA00023002"/>
    </source>
</evidence>
<dbReference type="SUPFAM" id="SSF55856">
    <property type="entry name" value="Cytochrome b5-like heme/steroid binding domain"/>
    <property type="match status" value="1"/>
</dbReference>
<dbReference type="AlphaFoldDB" id="A0A0N1HBD1"/>
<keyword evidence="10" id="KW-0408">Iron</keyword>
<dbReference type="Pfam" id="PF00173">
    <property type="entry name" value="Cyt-b5"/>
    <property type="match status" value="1"/>
</dbReference>
<dbReference type="InterPro" id="IPR037396">
    <property type="entry name" value="FMN_HAD"/>
</dbReference>
<keyword evidence="7" id="KW-0288">FMN</keyword>
<name>A0A0N1HBD1_9EURO</name>
<evidence type="ECO:0000256" key="6">
    <source>
        <dbReference type="ARBA" id="ARBA00022630"/>
    </source>
</evidence>
<keyword evidence="6" id="KW-0285">Flavoprotein</keyword>
<comment type="caution">
    <text evidence="20">The sequence shown here is derived from an EMBL/GenBank/DDBJ whole genome shotgun (WGS) entry which is preliminary data.</text>
</comment>